<dbReference type="GeneTree" id="ENSGT01140000282996"/>
<proteinExistence type="predicted"/>
<keyword evidence="1" id="KW-0238">DNA-binding</keyword>
<feature type="compositionally biased region" description="Basic and acidic residues" evidence="3">
    <location>
        <begin position="314"/>
        <end position="323"/>
    </location>
</feature>
<feature type="compositionally biased region" description="Polar residues" evidence="3">
    <location>
        <begin position="193"/>
        <end position="204"/>
    </location>
</feature>
<feature type="compositionally biased region" description="Polar residues" evidence="3">
    <location>
        <begin position="379"/>
        <end position="391"/>
    </location>
</feature>
<dbReference type="Ensembl" id="ENSXETT00000107943">
    <property type="protein sequence ID" value="ENSXETP00000107580"/>
    <property type="gene ID" value="ENSXETG00000047817"/>
</dbReference>
<feature type="compositionally biased region" description="Basic and acidic residues" evidence="3">
    <location>
        <begin position="331"/>
        <end position="344"/>
    </location>
</feature>
<dbReference type="Ensembl" id="ENSXETT00000068440">
    <property type="protein sequence ID" value="ENSXETP00000095568"/>
    <property type="gene ID" value="ENSXETG00000047817"/>
</dbReference>
<dbReference type="Gene3D" id="1.10.150.130">
    <property type="match status" value="1"/>
</dbReference>
<keyword evidence="2" id="KW-0233">DNA recombination</keyword>
<organism evidence="4">
    <name type="scientific">Xenopus tropicalis</name>
    <name type="common">Western clawed frog</name>
    <name type="synonym">Silurana tropicalis</name>
    <dbReference type="NCBI Taxonomy" id="8364"/>
    <lineage>
        <taxon>Eukaryota</taxon>
        <taxon>Metazoa</taxon>
        <taxon>Chordata</taxon>
        <taxon>Craniata</taxon>
        <taxon>Vertebrata</taxon>
        <taxon>Euteleostomi</taxon>
        <taxon>Amphibia</taxon>
        <taxon>Batrachia</taxon>
        <taxon>Anura</taxon>
        <taxon>Pipoidea</taxon>
        <taxon>Pipidae</taxon>
        <taxon>Xenopodinae</taxon>
        <taxon>Xenopus</taxon>
        <taxon>Silurana</taxon>
    </lineage>
</organism>
<feature type="compositionally biased region" description="Polar residues" evidence="3">
    <location>
        <begin position="291"/>
        <end position="300"/>
    </location>
</feature>
<feature type="region of interest" description="Disordered" evidence="3">
    <location>
        <begin position="461"/>
        <end position="497"/>
    </location>
</feature>
<dbReference type="PANTHER" id="PTHR33066">
    <property type="entry name" value="INTEGRASE_SAM-LIKE_N DOMAIN-CONTAINING PROTEIN"/>
    <property type="match status" value="1"/>
</dbReference>
<dbReference type="SUPFAM" id="SSF47823">
    <property type="entry name" value="lambda integrase-like, N-terminal domain"/>
    <property type="match status" value="1"/>
</dbReference>
<evidence type="ECO:0000313" key="4">
    <source>
        <dbReference type="Ensembl" id="ENSXETP00000095568"/>
    </source>
</evidence>
<dbReference type="Ensembl" id="ENSXETT00000116623">
    <property type="protein sequence ID" value="ENSXETP00000112865"/>
    <property type="gene ID" value="ENSXETG00000047817"/>
</dbReference>
<dbReference type="SUPFAM" id="SSF56349">
    <property type="entry name" value="DNA breaking-rejoining enzymes"/>
    <property type="match status" value="1"/>
</dbReference>
<dbReference type="InterPro" id="IPR011010">
    <property type="entry name" value="DNA_brk_join_enz"/>
</dbReference>
<evidence type="ECO:0000256" key="1">
    <source>
        <dbReference type="ARBA" id="ARBA00023125"/>
    </source>
</evidence>
<feature type="compositionally biased region" description="Low complexity" evidence="3">
    <location>
        <begin position="277"/>
        <end position="290"/>
    </location>
</feature>
<accession>A0A6I8STZ5</accession>
<dbReference type="Gene3D" id="1.10.443.10">
    <property type="entry name" value="Intergrase catalytic core"/>
    <property type="match status" value="1"/>
</dbReference>
<evidence type="ECO:0000256" key="3">
    <source>
        <dbReference type="SAM" id="MobiDB-lite"/>
    </source>
</evidence>
<dbReference type="InterPro" id="IPR010998">
    <property type="entry name" value="Integrase_recombinase_N"/>
</dbReference>
<dbReference type="InParanoid" id="A0A6I8STZ5"/>
<name>A0A6I8STZ5_XENTR</name>
<reference evidence="4" key="1">
    <citation type="journal article" date="2010" name="Science">
        <title>The genome of the Western clawed frog Xenopus tropicalis.</title>
        <authorList>
            <person name="Hellsten U."/>
            <person name="Harland R.M."/>
            <person name="Gilchrist M.J."/>
            <person name="Hendrix D."/>
            <person name="Jurka J."/>
            <person name="Kapitonov V."/>
            <person name="Ovcharenko I."/>
            <person name="Putnam N.H."/>
            <person name="Shu S."/>
            <person name="Taher L."/>
            <person name="Blitz I.L."/>
            <person name="Blumberg B."/>
            <person name="Dichmann D.S."/>
            <person name="Dubchak I."/>
            <person name="Amaya E."/>
            <person name="Detter J.C."/>
            <person name="Fletcher R."/>
            <person name="Gerhard D.S."/>
            <person name="Goodstein D."/>
            <person name="Graves T."/>
            <person name="Grigoriev I.V."/>
            <person name="Grimwood J."/>
            <person name="Kawashima T."/>
            <person name="Lindquist E."/>
            <person name="Lucas S.M."/>
            <person name="Mead P.E."/>
            <person name="Mitros T."/>
            <person name="Ogino H."/>
            <person name="Ohta Y."/>
            <person name="Poliakov A.V."/>
            <person name="Pollet N."/>
            <person name="Robert J."/>
            <person name="Salamov A."/>
            <person name="Sater A.K."/>
            <person name="Schmutz J."/>
            <person name="Terry A."/>
            <person name="Vize P.D."/>
            <person name="Warren W.C."/>
            <person name="Wells D."/>
            <person name="Wills A."/>
            <person name="Wilson R.K."/>
            <person name="Zimmerman L.B."/>
            <person name="Zorn A.M."/>
            <person name="Grainger R."/>
            <person name="Grammer T."/>
            <person name="Khokha M.K."/>
            <person name="Richardson P.M."/>
            <person name="Rokhsar D.S."/>
        </authorList>
    </citation>
    <scope>NUCLEOTIDE SEQUENCE [LARGE SCALE GENOMIC DNA]</scope>
    <source>
        <strain evidence="4">Nigerian</strain>
    </source>
</reference>
<dbReference type="PANTHER" id="PTHR33066:SF2">
    <property type="entry name" value="FILAGGRIN-2-LIKE"/>
    <property type="match status" value="1"/>
</dbReference>
<dbReference type="GO" id="GO:0015074">
    <property type="term" value="P:DNA integration"/>
    <property type="evidence" value="ECO:0007669"/>
    <property type="project" value="InterPro"/>
</dbReference>
<dbReference type="GO" id="GO:0003677">
    <property type="term" value="F:DNA binding"/>
    <property type="evidence" value="ECO:0007669"/>
    <property type="project" value="UniProtKB-KW"/>
</dbReference>
<feature type="compositionally biased region" description="Polar residues" evidence="3">
    <location>
        <begin position="172"/>
        <end position="186"/>
    </location>
</feature>
<dbReference type="AlphaFoldDB" id="A0A6I8STZ5"/>
<reference evidence="4" key="2">
    <citation type="submission" date="2020-05" db="UniProtKB">
        <authorList>
            <consortium name="Ensembl"/>
        </authorList>
    </citation>
    <scope>IDENTIFICATION</scope>
</reference>
<sequence length="949" mass="104946">MGNTRYRQMGTNHNQPRLQNSLLTTTSTRKVSPIIHCTAQTTLASTSGKYPTTLRSSRTGPRTPQIQGFLLQSVPGTKEGGILQTSPQLKAIKPNGPQPKIQNGISTISSSCYGTRDLHDNNRSARRLPTHTNLPSVTQIPQIRNQQHTLSIHSTTLWAMYGTANFYQGTGTNSGIPENPGSTHHTISGRPLNKSTHCTASSKGHQPVPSSPNTTWLVNKLPQKLPDSIPDDTIPGPDFRLQDTEGLPNPRQSRYISLDNSSLPDQRKDLSRGLSTPPGINGINPGGNSICQISPQTTTTQLPEVLEQEPPEPTTRDTDHSDNHNQSSLVDDGRQPSTRKELGNHDLGSSNHRCQPQRMGGSIQKPHAPGNLVQRGKPITNQCARTSSNRPGTRELVNSPSSSGSPSTIRQCNCSCLCQQARGHPQQNGYAGGFQNTHLGRTHSTVHLSSLHSRSIELGSGLSEQDDHRPRGMVPQRGDLPTTNSQVGDTGNRHTGLKTQHKASTLLRQNKGPGSGVCRRTSHTMGVQDGICIPTASHPTQGNQETETVQHSHNTYSPGLAEQSLVLRSHQLINCQALASTSTNRPLNSRTNKAPQLTDAPLNCVALETDWWRQQGFSQNAINIFLQARKQSTNKTYHRVWRTLLNWCRQKDIHWKDISTVQVVEFLTDGFHKGLSLRTLKTQISAVTALTHSKWAEDPMIQQFVRGVTRTRPPLREPLATWDLPLVLSALQQPPFEPLALCELKWLSLKVAFLIAMTSAKRVSEMAALSSKEPWLTLHHDKAVLRTAPGFLPKVVTERHMNQDITLPSFCPKPSNERERLLHKLDVVRALRIYLRRSADYRQSESLLISYATTHKGKAVSKRTIARWLVETIHTAYDRRNVPRPFAVKAHSTRAQSTSWALQNLATADQICRAATWVSPNTFIKFYKLNVYASQPAVFGRKVLQAAVA</sequence>
<feature type="compositionally biased region" description="Polar residues" evidence="3">
    <location>
        <begin position="250"/>
        <end position="264"/>
    </location>
</feature>
<protein>
    <submittedName>
        <fullName evidence="4">Uncharacterized protein</fullName>
    </submittedName>
</protein>
<feature type="region of interest" description="Disordered" evidence="3">
    <location>
        <begin position="172"/>
        <end position="407"/>
    </location>
</feature>
<evidence type="ECO:0000256" key="2">
    <source>
        <dbReference type="ARBA" id="ARBA00023172"/>
    </source>
</evidence>
<dbReference type="InterPro" id="IPR013762">
    <property type="entry name" value="Integrase-like_cat_sf"/>
</dbReference>
<dbReference type="GO" id="GO:0006310">
    <property type="term" value="P:DNA recombination"/>
    <property type="evidence" value="ECO:0007669"/>
    <property type="project" value="UniProtKB-KW"/>
</dbReference>